<gene>
    <name evidence="1" type="ORF">WG66_14225</name>
</gene>
<evidence type="ECO:0000313" key="2">
    <source>
        <dbReference type="Proteomes" id="UP000054988"/>
    </source>
</evidence>
<organism evidence="1 2">
    <name type="scientific">Moniliophthora roreri</name>
    <name type="common">Frosty pod rot fungus</name>
    <name type="synonym">Monilia roreri</name>
    <dbReference type="NCBI Taxonomy" id="221103"/>
    <lineage>
        <taxon>Eukaryota</taxon>
        <taxon>Fungi</taxon>
        <taxon>Dikarya</taxon>
        <taxon>Basidiomycota</taxon>
        <taxon>Agaricomycotina</taxon>
        <taxon>Agaricomycetes</taxon>
        <taxon>Agaricomycetidae</taxon>
        <taxon>Agaricales</taxon>
        <taxon>Marasmiineae</taxon>
        <taxon>Marasmiaceae</taxon>
        <taxon>Moniliophthora</taxon>
    </lineage>
</organism>
<comment type="caution">
    <text evidence="1">The sequence shown here is derived from an EMBL/GenBank/DDBJ whole genome shotgun (WGS) entry which is preliminary data.</text>
</comment>
<name>A0A0W0FAE5_MONRR</name>
<reference evidence="1 2" key="1">
    <citation type="submission" date="2015-12" db="EMBL/GenBank/DDBJ databases">
        <title>Draft genome sequence of Moniliophthora roreri, the causal agent of frosty pod rot of cacao.</title>
        <authorList>
            <person name="Aime M.C."/>
            <person name="Diaz-Valderrama J.R."/>
            <person name="Kijpornyongpan T."/>
            <person name="Phillips-Mora W."/>
        </authorList>
    </citation>
    <scope>NUCLEOTIDE SEQUENCE [LARGE SCALE GENOMIC DNA]</scope>
    <source>
        <strain evidence="1 2">MCA 2952</strain>
    </source>
</reference>
<proteinExistence type="predicted"/>
<dbReference type="AlphaFoldDB" id="A0A0W0FAE5"/>
<dbReference type="Proteomes" id="UP000054988">
    <property type="component" value="Unassembled WGS sequence"/>
</dbReference>
<accession>A0A0W0FAE5</accession>
<dbReference type="EMBL" id="LATX01002186">
    <property type="protein sequence ID" value="KTB33204.1"/>
    <property type="molecule type" value="Genomic_DNA"/>
</dbReference>
<protein>
    <submittedName>
        <fullName evidence="1">Uncharacterized protein</fullName>
    </submittedName>
</protein>
<evidence type="ECO:0000313" key="1">
    <source>
        <dbReference type="EMBL" id="KTB33204.1"/>
    </source>
</evidence>
<sequence>MLRGTTTLYTYAALTEDPTVILDIHMEQGVMDKDEDEFCDLGPLAGPRDHVSVKLAATKAQGYSSNATQLGRFIGQPKLLEAIRQFLYHEVVDPESETPLDLIPL</sequence>